<keyword evidence="4 6" id="KW-1133">Transmembrane helix</keyword>
<dbReference type="Gene3D" id="1.20.1250.20">
    <property type="entry name" value="MFS general substrate transporter like domains"/>
    <property type="match status" value="1"/>
</dbReference>
<comment type="subcellular location">
    <subcellularLocation>
        <location evidence="1">Cell membrane</location>
        <topology evidence="1">Multi-pass membrane protein</topology>
    </subcellularLocation>
</comment>
<dbReference type="InterPro" id="IPR011701">
    <property type="entry name" value="MFS"/>
</dbReference>
<feature type="transmembrane region" description="Helical" evidence="6">
    <location>
        <begin position="237"/>
        <end position="255"/>
    </location>
</feature>
<evidence type="ECO:0000256" key="5">
    <source>
        <dbReference type="ARBA" id="ARBA00023136"/>
    </source>
</evidence>
<organism evidence="8 9">
    <name type="scientific">Paenibacillus macerans</name>
    <name type="common">Bacillus macerans</name>
    <dbReference type="NCBI Taxonomy" id="44252"/>
    <lineage>
        <taxon>Bacteria</taxon>
        <taxon>Bacillati</taxon>
        <taxon>Bacillota</taxon>
        <taxon>Bacilli</taxon>
        <taxon>Bacillales</taxon>
        <taxon>Paenibacillaceae</taxon>
        <taxon>Paenibacillus</taxon>
    </lineage>
</organism>
<feature type="transmembrane region" description="Helical" evidence="6">
    <location>
        <begin position="35"/>
        <end position="54"/>
    </location>
</feature>
<dbReference type="InterPro" id="IPR036259">
    <property type="entry name" value="MFS_trans_sf"/>
</dbReference>
<feature type="transmembrane region" description="Helical" evidence="6">
    <location>
        <begin position="99"/>
        <end position="121"/>
    </location>
</feature>
<feature type="transmembrane region" description="Helical" evidence="6">
    <location>
        <begin position="66"/>
        <end position="87"/>
    </location>
</feature>
<evidence type="ECO:0000256" key="6">
    <source>
        <dbReference type="SAM" id="Phobius"/>
    </source>
</evidence>
<dbReference type="PROSITE" id="PS50850">
    <property type="entry name" value="MFS"/>
    <property type="match status" value="1"/>
</dbReference>
<dbReference type="GO" id="GO:0005886">
    <property type="term" value="C:plasma membrane"/>
    <property type="evidence" value="ECO:0007669"/>
    <property type="project" value="UniProtKB-SubCell"/>
</dbReference>
<sequence>MSDYFELKKLFAFAVSVLSLGSLLCALAPNLPLLVLGRMVQGAGMSAIPVLSAITISKVFSPAKRGAALGVIAGSIGVGTAGGPIFGGVVGQWLGWQSLFWFTFLLSTMIVVGTLRVFPATQPETEAAPRRNFDLIGGIWLGLSAGLLLFGVTQGEAAGFASFSSFGSLGGSLLALAGFIRRIATAEHPFVPPALFKNRFYVSAVIVIFFAMFAYFAVLVFVPLLVVEVNGLSPGQAGMILLPGGAAVAVLSPLAGRLSARWGNKRVIISGVAVMGISTFYLSAFAAGASPVWVCLGVMGVGIAFALTNSPANDAVVSALAKEQAGVGMGIFQGAVYLGAGVGAGMIGAFISARREAVNALNPLYLLDAVSYSDAFLAATASLFIAWIAALGLHNGK</sequence>
<feature type="transmembrane region" description="Helical" evidence="6">
    <location>
        <begin position="329"/>
        <end position="351"/>
    </location>
</feature>
<evidence type="ECO:0000256" key="1">
    <source>
        <dbReference type="ARBA" id="ARBA00004651"/>
    </source>
</evidence>
<feature type="transmembrane region" description="Helical" evidence="6">
    <location>
        <begin position="133"/>
        <end position="152"/>
    </location>
</feature>
<dbReference type="AlphaFoldDB" id="A0A6N8F2W4"/>
<evidence type="ECO:0000313" key="9">
    <source>
        <dbReference type="Proteomes" id="UP000442469"/>
    </source>
</evidence>
<keyword evidence="5 6" id="KW-0472">Membrane</keyword>
<dbReference type="EMBL" id="WNZZ01000039">
    <property type="protein sequence ID" value="MUG26269.1"/>
    <property type="molecule type" value="Genomic_DNA"/>
</dbReference>
<protein>
    <submittedName>
        <fullName evidence="8">MFS transporter</fullName>
    </submittedName>
</protein>
<comment type="caution">
    <text evidence="8">The sequence shown here is derived from an EMBL/GenBank/DDBJ whole genome shotgun (WGS) entry which is preliminary data.</text>
</comment>
<dbReference type="PANTHER" id="PTHR42718:SF9">
    <property type="entry name" value="MAJOR FACILITATOR SUPERFAMILY MULTIDRUG TRANSPORTER MFSC"/>
    <property type="match status" value="1"/>
</dbReference>
<feature type="transmembrane region" description="Helical" evidence="6">
    <location>
        <begin position="158"/>
        <end position="180"/>
    </location>
</feature>
<dbReference type="Gene3D" id="1.20.1720.10">
    <property type="entry name" value="Multidrug resistance protein D"/>
    <property type="match status" value="1"/>
</dbReference>
<name>A0A6N8F2W4_PAEMA</name>
<keyword evidence="3 6" id="KW-0812">Transmembrane</keyword>
<feature type="transmembrane region" description="Helical" evidence="6">
    <location>
        <begin position="267"/>
        <end position="284"/>
    </location>
</feature>
<feature type="transmembrane region" description="Helical" evidence="6">
    <location>
        <begin position="290"/>
        <end position="308"/>
    </location>
</feature>
<evidence type="ECO:0000256" key="4">
    <source>
        <dbReference type="ARBA" id="ARBA00022989"/>
    </source>
</evidence>
<dbReference type="Proteomes" id="UP000442469">
    <property type="component" value="Unassembled WGS sequence"/>
</dbReference>
<accession>A0A6N8F2W4</accession>
<proteinExistence type="predicted"/>
<dbReference type="GO" id="GO:0022857">
    <property type="term" value="F:transmembrane transporter activity"/>
    <property type="evidence" value="ECO:0007669"/>
    <property type="project" value="InterPro"/>
</dbReference>
<dbReference type="InterPro" id="IPR020846">
    <property type="entry name" value="MFS_dom"/>
</dbReference>
<dbReference type="PANTHER" id="PTHR42718">
    <property type="entry name" value="MAJOR FACILITATOR SUPERFAMILY MULTIDRUG TRANSPORTER MFSC"/>
    <property type="match status" value="1"/>
</dbReference>
<dbReference type="SUPFAM" id="SSF103473">
    <property type="entry name" value="MFS general substrate transporter"/>
    <property type="match status" value="1"/>
</dbReference>
<feature type="domain" description="Major facilitator superfamily (MFS) profile" evidence="7">
    <location>
        <begin position="1"/>
        <end position="397"/>
    </location>
</feature>
<reference evidence="8 9" key="1">
    <citation type="submission" date="2019-11" db="EMBL/GenBank/DDBJ databases">
        <title>Draft genome sequences of five Paenibacillus species of dairy origin.</title>
        <authorList>
            <person name="Olajide A.M."/>
            <person name="Chen S."/>
            <person name="Lapointe G."/>
        </authorList>
    </citation>
    <scope>NUCLEOTIDE SEQUENCE [LARGE SCALE GENOMIC DNA]</scope>
    <source>
        <strain evidence="8 9">3CT49</strain>
    </source>
</reference>
<dbReference type="Pfam" id="PF07690">
    <property type="entry name" value="MFS_1"/>
    <property type="match status" value="1"/>
</dbReference>
<feature type="transmembrane region" description="Helical" evidence="6">
    <location>
        <begin position="371"/>
        <end position="393"/>
    </location>
</feature>
<dbReference type="PRINTS" id="PR01036">
    <property type="entry name" value="TCRTETB"/>
</dbReference>
<feature type="transmembrane region" description="Helical" evidence="6">
    <location>
        <begin position="200"/>
        <end position="225"/>
    </location>
</feature>
<evidence type="ECO:0000256" key="2">
    <source>
        <dbReference type="ARBA" id="ARBA00022448"/>
    </source>
</evidence>
<evidence type="ECO:0000256" key="3">
    <source>
        <dbReference type="ARBA" id="ARBA00022692"/>
    </source>
</evidence>
<gene>
    <name evidence="8" type="ORF">GNQ08_28330</name>
</gene>
<evidence type="ECO:0000313" key="8">
    <source>
        <dbReference type="EMBL" id="MUG26269.1"/>
    </source>
</evidence>
<keyword evidence="2" id="KW-0813">Transport</keyword>
<evidence type="ECO:0000259" key="7">
    <source>
        <dbReference type="PROSITE" id="PS50850"/>
    </source>
</evidence>